<keyword evidence="4" id="KW-1185">Reference proteome</keyword>
<evidence type="ECO:0000256" key="2">
    <source>
        <dbReference type="SAM" id="Phobius"/>
    </source>
</evidence>
<evidence type="ECO:0008006" key="5">
    <source>
        <dbReference type="Google" id="ProtNLM"/>
    </source>
</evidence>
<comment type="caution">
    <text evidence="3">The sequence shown here is derived from an EMBL/GenBank/DDBJ whole genome shotgun (WGS) entry which is preliminary data.</text>
</comment>
<name>A0A9W6PYT7_9ACTN</name>
<feature type="region of interest" description="Disordered" evidence="1">
    <location>
        <begin position="1"/>
        <end position="26"/>
    </location>
</feature>
<feature type="region of interest" description="Disordered" evidence="1">
    <location>
        <begin position="64"/>
        <end position="85"/>
    </location>
</feature>
<dbReference type="EMBL" id="BSRZ01000010">
    <property type="protein sequence ID" value="GLW65666.1"/>
    <property type="molecule type" value="Genomic_DNA"/>
</dbReference>
<sequence length="253" mass="26070">MPVSGSHRSGSHRAGSGSHRRVGRDRRPGRRLAVLLTGVVAGAAVCVLAAFAILGGLEAGREGESGEVVGSGAADSSAPSTPRVRTTVPDACEVLSQDIADRLAPGAERNPADNYQASDQQSQCVWGAYSGDRKRQLTVELRAIVNGQGGPVEAARRAFADERSADESGKALLAGQELTDKRDVEDVGDEGYVVYSVDKRQGSGEAIANVRLDNILVTVHYSGGDDGDALSASDAMDGAEKAVKGAVDGLDAG</sequence>
<protein>
    <recommendedName>
        <fullName evidence="5">DUF3558 domain-containing protein</fullName>
    </recommendedName>
</protein>
<reference evidence="3" key="1">
    <citation type="submission" date="2023-02" db="EMBL/GenBank/DDBJ databases">
        <title>Actinomadura rubrobrunea NBRC 14622.</title>
        <authorList>
            <person name="Ichikawa N."/>
            <person name="Sato H."/>
            <person name="Tonouchi N."/>
        </authorList>
    </citation>
    <scope>NUCLEOTIDE SEQUENCE</scope>
    <source>
        <strain evidence="3">NBRC 14622</strain>
    </source>
</reference>
<proteinExistence type="predicted"/>
<accession>A0A9W6PYT7</accession>
<evidence type="ECO:0000256" key="1">
    <source>
        <dbReference type="SAM" id="MobiDB-lite"/>
    </source>
</evidence>
<feature type="compositionally biased region" description="Low complexity" evidence="1">
    <location>
        <begin position="1"/>
        <end position="17"/>
    </location>
</feature>
<organism evidence="3 4">
    <name type="scientific">Actinomadura rubrobrunea</name>
    <dbReference type="NCBI Taxonomy" id="115335"/>
    <lineage>
        <taxon>Bacteria</taxon>
        <taxon>Bacillati</taxon>
        <taxon>Actinomycetota</taxon>
        <taxon>Actinomycetes</taxon>
        <taxon>Streptosporangiales</taxon>
        <taxon>Thermomonosporaceae</taxon>
        <taxon>Actinomadura</taxon>
    </lineage>
</organism>
<gene>
    <name evidence="3" type="ORF">Arub01_39100</name>
</gene>
<evidence type="ECO:0000313" key="3">
    <source>
        <dbReference type="EMBL" id="GLW65666.1"/>
    </source>
</evidence>
<evidence type="ECO:0000313" key="4">
    <source>
        <dbReference type="Proteomes" id="UP001165124"/>
    </source>
</evidence>
<feature type="transmembrane region" description="Helical" evidence="2">
    <location>
        <begin position="32"/>
        <end position="57"/>
    </location>
</feature>
<keyword evidence="2" id="KW-0472">Membrane</keyword>
<dbReference type="AlphaFoldDB" id="A0A9W6PYT7"/>
<keyword evidence="2" id="KW-0812">Transmembrane</keyword>
<dbReference type="Proteomes" id="UP001165124">
    <property type="component" value="Unassembled WGS sequence"/>
</dbReference>
<keyword evidence="2" id="KW-1133">Transmembrane helix</keyword>